<dbReference type="PROSITE" id="PS51755">
    <property type="entry name" value="OMPR_PHOB"/>
    <property type="match status" value="1"/>
</dbReference>
<evidence type="ECO:0000256" key="5">
    <source>
        <dbReference type="ARBA" id="ARBA00023163"/>
    </source>
</evidence>
<dbReference type="SUPFAM" id="SSF46894">
    <property type="entry name" value="C-terminal effector domain of the bipartite response regulators"/>
    <property type="match status" value="1"/>
</dbReference>
<feature type="domain" description="OmpR/PhoB-type" evidence="8">
    <location>
        <begin position="27"/>
        <end position="126"/>
    </location>
</feature>
<dbReference type="RefSeq" id="WP_169379761.1">
    <property type="nucleotide sequence ID" value="NZ_JAAXLA010000004.1"/>
</dbReference>
<dbReference type="SMART" id="SM00862">
    <property type="entry name" value="Trans_reg_C"/>
    <property type="match status" value="1"/>
</dbReference>
<gene>
    <name evidence="9" type="ORF">HF526_03515</name>
</gene>
<evidence type="ECO:0000313" key="9">
    <source>
        <dbReference type="EMBL" id="NMH96393.1"/>
    </source>
</evidence>
<name>A0ABX1S7F1_9PSEU</name>
<reference evidence="9 10" key="1">
    <citation type="submission" date="2020-04" db="EMBL/GenBank/DDBJ databases">
        <authorList>
            <person name="Klaysubun C."/>
            <person name="Duangmal K."/>
            <person name="Lipun K."/>
        </authorList>
    </citation>
    <scope>NUCLEOTIDE SEQUENCE [LARGE SCALE GENOMIC DNA]</scope>
    <source>
        <strain evidence="9 10">K10HN5</strain>
    </source>
</reference>
<dbReference type="Proteomes" id="UP000820669">
    <property type="component" value="Unassembled WGS sequence"/>
</dbReference>
<evidence type="ECO:0000256" key="4">
    <source>
        <dbReference type="ARBA" id="ARBA00023125"/>
    </source>
</evidence>
<protein>
    <submittedName>
        <fullName evidence="9">Response regulator transcription factor</fullName>
    </submittedName>
</protein>
<accession>A0ABX1S7F1</accession>
<sequence length="131" mass="14731">MVTPGFASAGGGPRTFQPVQPQTAGRLRVLRIGDVELQIDGHQLRVRGQVVPLPHKEFLILRLLMDNAGRVVTRREILDEGWGGTQYDGTKALEVHIMRLRARIEDDPRTPARIRTVRGIGYVYDPPDDLR</sequence>
<evidence type="ECO:0000256" key="3">
    <source>
        <dbReference type="ARBA" id="ARBA00023015"/>
    </source>
</evidence>
<proteinExistence type="predicted"/>
<dbReference type="InterPro" id="IPR036388">
    <property type="entry name" value="WH-like_DNA-bd_sf"/>
</dbReference>
<evidence type="ECO:0000256" key="6">
    <source>
        <dbReference type="PROSITE-ProRule" id="PRU01091"/>
    </source>
</evidence>
<dbReference type="PANTHER" id="PTHR48111">
    <property type="entry name" value="REGULATOR OF RPOS"/>
    <property type="match status" value="1"/>
</dbReference>
<keyword evidence="4 6" id="KW-0238">DNA-binding</keyword>
<evidence type="ECO:0000313" key="10">
    <source>
        <dbReference type="Proteomes" id="UP000820669"/>
    </source>
</evidence>
<keyword evidence="2" id="KW-0902">Two-component regulatory system</keyword>
<feature type="region of interest" description="Disordered" evidence="7">
    <location>
        <begin position="1"/>
        <end position="20"/>
    </location>
</feature>
<dbReference type="Gene3D" id="1.10.10.10">
    <property type="entry name" value="Winged helix-like DNA-binding domain superfamily/Winged helix DNA-binding domain"/>
    <property type="match status" value="1"/>
</dbReference>
<dbReference type="InterPro" id="IPR001867">
    <property type="entry name" value="OmpR/PhoB-type_DNA-bd"/>
</dbReference>
<keyword evidence="10" id="KW-1185">Reference proteome</keyword>
<feature type="DNA-binding region" description="OmpR/PhoB-type" evidence="6">
    <location>
        <begin position="27"/>
        <end position="126"/>
    </location>
</feature>
<dbReference type="InterPro" id="IPR039420">
    <property type="entry name" value="WalR-like"/>
</dbReference>
<organism evidence="9 10">
    <name type="scientific">Pseudonocardia acidicola</name>
    <dbReference type="NCBI Taxonomy" id="2724939"/>
    <lineage>
        <taxon>Bacteria</taxon>
        <taxon>Bacillati</taxon>
        <taxon>Actinomycetota</taxon>
        <taxon>Actinomycetes</taxon>
        <taxon>Pseudonocardiales</taxon>
        <taxon>Pseudonocardiaceae</taxon>
        <taxon>Pseudonocardia</taxon>
    </lineage>
</organism>
<evidence type="ECO:0000256" key="1">
    <source>
        <dbReference type="ARBA" id="ARBA00022553"/>
    </source>
</evidence>
<dbReference type="EMBL" id="JAAXLA010000004">
    <property type="protein sequence ID" value="NMH96393.1"/>
    <property type="molecule type" value="Genomic_DNA"/>
</dbReference>
<dbReference type="InterPro" id="IPR016032">
    <property type="entry name" value="Sig_transdc_resp-reg_C-effctor"/>
</dbReference>
<comment type="caution">
    <text evidence="9">The sequence shown here is derived from an EMBL/GenBank/DDBJ whole genome shotgun (WGS) entry which is preliminary data.</text>
</comment>
<dbReference type="CDD" id="cd00383">
    <property type="entry name" value="trans_reg_C"/>
    <property type="match status" value="1"/>
</dbReference>
<keyword evidence="5" id="KW-0804">Transcription</keyword>
<dbReference type="Pfam" id="PF00486">
    <property type="entry name" value="Trans_reg_C"/>
    <property type="match status" value="1"/>
</dbReference>
<evidence type="ECO:0000256" key="7">
    <source>
        <dbReference type="SAM" id="MobiDB-lite"/>
    </source>
</evidence>
<evidence type="ECO:0000259" key="8">
    <source>
        <dbReference type="PROSITE" id="PS51755"/>
    </source>
</evidence>
<evidence type="ECO:0000256" key="2">
    <source>
        <dbReference type="ARBA" id="ARBA00023012"/>
    </source>
</evidence>
<keyword evidence="3" id="KW-0805">Transcription regulation</keyword>
<dbReference type="PANTHER" id="PTHR48111:SF1">
    <property type="entry name" value="TWO-COMPONENT RESPONSE REGULATOR ORR33"/>
    <property type="match status" value="1"/>
</dbReference>
<keyword evidence="1" id="KW-0597">Phosphoprotein</keyword>